<feature type="domain" description="Peptidase A1" evidence="14">
    <location>
        <begin position="74"/>
        <end position="380"/>
    </location>
</feature>
<feature type="disulfide bond" evidence="11">
    <location>
        <begin position="266"/>
        <end position="270"/>
    </location>
</feature>
<evidence type="ECO:0000256" key="7">
    <source>
        <dbReference type="ARBA" id="ARBA00022801"/>
    </source>
</evidence>
<protein>
    <recommendedName>
        <fullName evidence="3">pepsin A</fullName>
        <ecNumber evidence="3">3.4.23.1</ecNumber>
    </recommendedName>
</protein>
<comment type="similarity">
    <text evidence="2 12">Belongs to the peptidase A1 family.</text>
</comment>
<dbReference type="InterPro" id="IPR034162">
    <property type="entry name" value="Pepsin_A"/>
</dbReference>
<evidence type="ECO:0000256" key="3">
    <source>
        <dbReference type="ARBA" id="ARBA00011924"/>
    </source>
</evidence>
<comment type="function">
    <text evidence="1">Shows particularly broad specificity; although bonds involving phenylalanine and leucine are preferred, many others are also cleaved to some extent.</text>
</comment>
<dbReference type="PANTHER" id="PTHR47966:SF22">
    <property type="entry name" value="PEPSIN A-3-RELATED"/>
    <property type="match status" value="1"/>
</dbReference>
<keyword evidence="8" id="KW-0865">Zymogen</keyword>
<evidence type="ECO:0000256" key="8">
    <source>
        <dbReference type="ARBA" id="ARBA00023145"/>
    </source>
</evidence>
<dbReference type="KEGG" id="nss:113421907"/>
<dbReference type="InterPro" id="IPR001969">
    <property type="entry name" value="Aspartic_peptidase_AS"/>
</dbReference>
<dbReference type="RefSeq" id="XP_026538332.1">
    <property type="nucleotide sequence ID" value="XM_026682547.1"/>
</dbReference>
<feature type="active site" evidence="10">
    <location>
        <position position="92"/>
    </location>
</feature>
<keyword evidence="4 12" id="KW-0645">Protease</keyword>
<organism evidence="15 16">
    <name type="scientific">Notechis scutatus</name>
    <name type="common">mainland tiger snake</name>
    <dbReference type="NCBI Taxonomy" id="8663"/>
    <lineage>
        <taxon>Eukaryota</taxon>
        <taxon>Metazoa</taxon>
        <taxon>Chordata</taxon>
        <taxon>Craniata</taxon>
        <taxon>Vertebrata</taxon>
        <taxon>Euteleostomi</taxon>
        <taxon>Lepidosauria</taxon>
        <taxon>Squamata</taxon>
        <taxon>Bifurcata</taxon>
        <taxon>Unidentata</taxon>
        <taxon>Episquamata</taxon>
        <taxon>Toxicofera</taxon>
        <taxon>Serpentes</taxon>
        <taxon>Colubroidea</taxon>
        <taxon>Elapidae</taxon>
        <taxon>Hydrophiinae</taxon>
        <taxon>Notechis</taxon>
    </lineage>
</organism>
<dbReference type="FunFam" id="2.40.70.10:FF:000006">
    <property type="entry name" value="Cathepsin E"/>
    <property type="match status" value="1"/>
</dbReference>
<dbReference type="Proteomes" id="UP000504612">
    <property type="component" value="Unplaced"/>
</dbReference>
<dbReference type="PANTHER" id="PTHR47966">
    <property type="entry name" value="BETA-SITE APP-CLEAVING ENZYME, ISOFORM A-RELATED"/>
    <property type="match status" value="1"/>
</dbReference>
<feature type="disulfide bond" evidence="11">
    <location>
        <begin position="309"/>
        <end position="342"/>
    </location>
</feature>
<dbReference type="Pfam" id="PF07966">
    <property type="entry name" value="A1_Propeptide"/>
    <property type="match status" value="1"/>
</dbReference>
<dbReference type="Gene3D" id="2.40.70.10">
    <property type="entry name" value="Acid Proteases"/>
    <property type="match status" value="2"/>
</dbReference>
<evidence type="ECO:0000256" key="6">
    <source>
        <dbReference type="ARBA" id="ARBA00022757"/>
    </source>
</evidence>
<accession>A0A6J1V4Y0</accession>
<evidence type="ECO:0000256" key="4">
    <source>
        <dbReference type="ARBA" id="ARBA00022670"/>
    </source>
</evidence>
<evidence type="ECO:0000313" key="16">
    <source>
        <dbReference type="RefSeq" id="XP_026538332.1"/>
    </source>
</evidence>
<dbReference type="EC" id="3.4.23.1" evidence="3"/>
<keyword evidence="5 12" id="KW-0064">Aspartyl protease</keyword>
<evidence type="ECO:0000313" key="15">
    <source>
        <dbReference type="Proteomes" id="UP000504612"/>
    </source>
</evidence>
<evidence type="ECO:0000256" key="2">
    <source>
        <dbReference type="ARBA" id="ARBA00007447"/>
    </source>
</evidence>
<dbReference type="Gene3D" id="6.10.140.60">
    <property type="match status" value="1"/>
</dbReference>
<keyword evidence="7 12" id="KW-0378">Hydrolase</keyword>
<evidence type="ECO:0000256" key="13">
    <source>
        <dbReference type="SAM" id="SignalP"/>
    </source>
</evidence>
<keyword evidence="6" id="KW-0222">Digestion</keyword>
<evidence type="ECO:0000256" key="12">
    <source>
        <dbReference type="RuleBase" id="RU000454"/>
    </source>
</evidence>
<evidence type="ECO:0000256" key="9">
    <source>
        <dbReference type="ARBA" id="ARBA00023157"/>
    </source>
</evidence>
<name>A0A6J1V4Y0_9SAUR</name>
<feature type="active site" evidence="10">
    <location>
        <position position="275"/>
    </location>
</feature>
<evidence type="ECO:0000256" key="10">
    <source>
        <dbReference type="PIRSR" id="PIRSR601461-1"/>
    </source>
</evidence>
<keyword evidence="9 11" id="KW-1015">Disulfide bond</keyword>
<dbReference type="InterPro" id="IPR012848">
    <property type="entry name" value="Aspartic_peptidase_N"/>
</dbReference>
<keyword evidence="13" id="KW-0732">Signal</keyword>
<feature type="signal peptide" evidence="13">
    <location>
        <begin position="1"/>
        <end position="15"/>
    </location>
</feature>
<evidence type="ECO:0000256" key="5">
    <source>
        <dbReference type="ARBA" id="ARBA00022750"/>
    </source>
</evidence>
<sequence>MKCLLLLSLVALSQCLTTKIHLKKTKSVRQTLEEHGLLDDFLKKHPYNLGTKYFPGLQNTFASEPLQNYLDIEYIGTISIGTPPQQFTVIFDTGSSNLWVPSVYCSSEACSNHHKFNPQQSSTFQATSQSVSITYGTGSMTGFLGYDTVQVGSIEVTNQIFGLSQTEPGSFLYYSPFDGILGLAYPRLSASGATPVFDNMMSEGLVSQDLFSVFLSSDGQQGSFVMFGGIDSSYYTGSLNWVPLSAELYWQITLDSITVNGQTIACSGGCQAIVDTGTSLLAGPPNGIAKIQNFIGGSQDSNGQYIVNCNAINELPDIVFTINGIQYPVPASAYIRQSQSYCTSGFENMFFQSELWILGDIFIRQYYCVFDRANNQIGLAPLVQ</sequence>
<dbReference type="PROSITE" id="PS00141">
    <property type="entry name" value="ASP_PROTEASE"/>
    <property type="match status" value="2"/>
</dbReference>
<reference evidence="16" key="1">
    <citation type="submission" date="2025-08" db="UniProtKB">
        <authorList>
            <consortium name="RefSeq"/>
        </authorList>
    </citation>
    <scope>IDENTIFICATION</scope>
</reference>
<dbReference type="InterPro" id="IPR033121">
    <property type="entry name" value="PEPTIDASE_A1"/>
</dbReference>
<evidence type="ECO:0000259" key="14">
    <source>
        <dbReference type="PROSITE" id="PS51767"/>
    </source>
</evidence>
<dbReference type="GO" id="GO:0006508">
    <property type="term" value="P:proteolysis"/>
    <property type="evidence" value="ECO:0007669"/>
    <property type="project" value="UniProtKB-KW"/>
</dbReference>
<dbReference type="SUPFAM" id="SSF50630">
    <property type="entry name" value="Acid proteases"/>
    <property type="match status" value="1"/>
</dbReference>
<dbReference type="AlphaFoldDB" id="A0A6J1V4Y0"/>
<keyword evidence="15" id="KW-1185">Reference proteome</keyword>
<dbReference type="Pfam" id="PF00026">
    <property type="entry name" value="Asp"/>
    <property type="match status" value="1"/>
</dbReference>
<dbReference type="GO" id="GO:0004190">
    <property type="term" value="F:aspartic-type endopeptidase activity"/>
    <property type="evidence" value="ECO:0007669"/>
    <property type="project" value="UniProtKB-KW"/>
</dbReference>
<dbReference type="GO" id="GO:0007586">
    <property type="term" value="P:digestion"/>
    <property type="evidence" value="ECO:0007669"/>
    <property type="project" value="UniProtKB-KW"/>
</dbReference>
<feature type="chain" id="PRO_5026871437" description="pepsin A" evidence="13">
    <location>
        <begin position="16"/>
        <end position="384"/>
    </location>
</feature>
<feature type="disulfide bond" evidence="11">
    <location>
        <begin position="105"/>
        <end position="110"/>
    </location>
</feature>
<dbReference type="FunFam" id="2.40.70.10:FF:000004">
    <property type="entry name" value="Pepsin A"/>
    <property type="match status" value="1"/>
</dbReference>
<dbReference type="PROSITE" id="PS51767">
    <property type="entry name" value="PEPTIDASE_A1"/>
    <property type="match status" value="1"/>
</dbReference>
<evidence type="ECO:0000256" key="11">
    <source>
        <dbReference type="PIRSR" id="PIRSR601461-2"/>
    </source>
</evidence>
<gene>
    <name evidence="16" type="primary">LOC113421907</name>
</gene>
<proteinExistence type="inferred from homology"/>
<dbReference type="InterPro" id="IPR001461">
    <property type="entry name" value="Aspartic_peptidase_A1"/>
</dbReference>
<dbReference type="CDD" id="cd05478">
    <property type="entry name" value="pepsin_A"/>
    <property type="match status" value="1"/>
</dbReference>
<dbReference type="InterPro" id="IPR021109">
    <property type="entry name" value="Peptidase_aspartic_dom_sf"/>
</dbReference>
<dbReference type="PRINTS" id="PR00792">
    <property type="entry name" value="PEPSIN"/>
</dbReference>
<evidence type="ECO:0000256" key="1">
    <source>
        <dbReference type="ARBA" id="ARBA00002318"/>
    </source>
</evidence>
<dbReference type="GeneID" id="113421907"/>